<evidence type="ECO:0000313" key="1">
    <source>
        <dbReference type="EMBL" id="MED6253236.1"/>
    </source>
</evidence>
<accession>A0ABU7BRE0</accession>
<sequence>MTLRSNCFSTYFKSLLSSAFLLALFGFLRLSEFTSPSNSFVPSRDSAFSDLKFYPVHFKLYFKHIKGKGPCFISIARLNGLFSPFQAMFSFVLKRHKSAHPSCPFSLLQKEFP</sequence>
<evidence type="ECO:0008006" key="3">
    <source>
        <dbReference type="Google" id="ProtNLM"/>
    </source>
</evidence>
<dbReference type="Proteomes" id="UP001345963">
    <property type="component" value="Unassembled WGS sequence"/>
</dbReference>
<keyword evidence="2" id="KW-1185">Reference proteome</keyword>
<name>A0ABU7BRE0_9TELE</name>
<protein>
    <recommendedName>
        <fullName evidence="3">Secreted protein</fullName>
    </recommendedName>
</protein>
<organism evidence="1 2">
    <name type="scientific">Ataeniobius toweri</name>
    <dbReference type="NCBI Taxonomy" id="208326"/>
    <lineage>
        <taxon>Eukaryota</taxon>
        <taxon>Metazoa</taxon>
        <taxon>Chordata</taxon>
        <taxon>Craniata</taxon>
        <taxon>Vertebrata</taxon>
        <taxon>Euteleostomi</taxon>
        <taxon>Actinopterygii</taxon>
        <taxon>Neopterygii</taxon>
        <taxon>Teleostei</taxon>
        <taxon>Neoteleostei</taxon>
        <taxon>Acanthomorphata</taxon>
        <taxon>Ovalentaria</taxon>
        <taxon>Atherinomorphae</taxon>
        <taxon>Cyprinodontiformes</taxon>
        <taxon>Goodeidae</taxon>
        <taxon>Ataeniobius</taxon>
    </lineage>
</organism>
<proteinExistence type="predicted"/>
<reference evidence="1 2" key="1">
    <citation type="submission" date="2021-07" db="EMBL/GenBank/DDBJ databases">
        <authorList>
            <person name="Palmer J.M."/>
        </authorList>
    </citation>
    <scope>NUCLEOTIDE SEQUENCE [LARGE SCALE GENOMIC DNA]</scope>
    <source>
        <strain evidence="1 2">AT_MEX2019</strain>
        <tissue evidence="1">Muscle</tissue>
    </source>
</reference>
<evidence type="ECO:0000313" key="2">
    <source>
        <dbReference type="Proteomes" id="UP001345963"/>
    </source>
</evidence>
<comment type="caution">
    <text evidence="1">The sequence shown here is derived from an EMBL/GenBank/DDBJ whole genome shotgun (WGS) entry which is preliminary data.</text>
</comment>
<dbReference type="EMBL" id="JAHUTI010064715">
    <property type="protein sequence ID" value="MED6253236.1"/>
    <property type="molecule type" value="Genomic_DNA"/>
</dbReference>
<gene>
    <name evidence="1" type="ORF">ATANTOWER_024936</name>
</gene>